<dbReference type="InterPro" id="IPR003439">
    <property type="entry name" value="ABC_transporter-like_ATP-bd"/>
</dbReference>
<dbReference type="SMART" id="SM00382">
    <property type="entry name" value="AAA"/>
    <property type="match status" value="1"/>
</dbReference>
<name>A0A1Q5Q075_9ACTO</name>
<evidence type="ECO:0000259" key="4">
    <source>
        <dbReference type="PROSITE" id="PS50893"/>
    </source>
</evidence>
<comment type="caution">
    <text evidence="5">The sequence shown here is derived from an EMBL/GenBank/DDBJ whole genome shotgun (WGS) entry which is preliminary data.</text>
</comment>
<organism evidence="5 6">
    <name type="scientific">Bowdeniella nasicola</name>
    <dbReference type="NCBI Taxonomy" id="208480"/>
    <lineage>
        <taxon>Bacteria</taxon>
        <taxon>Bacillati</taxon>
        <taxon>Actinomycetota</taxon>
        <taxon>Actinomycetes</taxon>
        <taxon>Actinomycetales</taxon>
        <taxon>Actinomycetaceae</taxon>
        <taxon>Bowdeniella</taxon>
    </lineage>
</organism>
<feature type="region of interest" description="Disordered" evidence="3">
    <location>
        <begin position="205"/>
        <end position="273"/>
    </location>
</feature>
<dbReference type="PROSITE" id="PS50893">
    <property type="entry name" value="ABC_TRANSPORTER_2"/>
    <property type="match status" value="1"/>
</dbReference>
<dbReference type="STRING" id="208480.SAMN02910418_02069"/>
<protein>
    <recommendedName>
        <fullName evidence="4">ABC transporter domain-containing protein</fullName>
    </recommendedName>
</protein>
<dbReference type="PANTHER" id="PTHR43158">
    <property type="entry name" value="SKFA PEPTIDE EXPORT ATP-BINDING PROTEIN SKFE"/>
    <property type="match status" value="1"/>
</dbReference>
<evidence type="ECO:0000313" key="6">
    <source>
        <dbReference type="Proteomes" id="UP000185628"/>
    </source>
</evidence>
<feature type="compositionally biased region" description="Basic and acidic residues" evidence="3">
    <location>
        <begin position="246"/>
        <end position="263"/>
    </location>
</feature>
<dbReference type="OrthoDB" id="9804819at2"/>
<feature type="domain" description="ABC transporter" evidence="4">
    <location>
        <begin position="1"/>
        <end position="212"/>
    </location>
</feature>
<keyword evidence="6" id="KW-1185">Reference proteome</keyword>
<feature type="compositionally biased region" description="Basic residues" evidence="3">
    <location>
        <begin position="264"/>
        <end position="273"/>
    </location>
</feature>
<feature type="compositionally biased region" description="Basic and acidic residues" evidence="3">
    <location>
        <begin position="218"/>
        <end position="229"/>
    </location>
</feature>
<dbReference type="InterPro" id="IPR003593">
    <property type="entry name" value="AAA+_ATPase"/>
</dbReference>
<dbReference type="GO" id="GO:0016887">
    <property type="term" value="F:ATP hydrolysis activity"/>
    <property type="evidence" value="ECO:0007669"/>
    <property type="project" value="InterPro"/>
</dbReference>
<evidence type="ECO:0000256" key="3">
    <source>
        <dbReference type="SAM" id="MobiDB-lite"/>
    </source>
</evidence>
<dbReference type="Proteomes" id="UP000185628">
    <property type="component" value="Unassembled WGS sequence"/>
</dbReference>
<dbReference type="InterPro" id="IPR027417">
    <property type="entry name" value="P-loop_NTPase"/>
</dbReference>
<dbReference type="Gene3D" id="3.40.50.300">
    <property type="entry name" value="P-loop containing nucleotide triphosphate hydrolases"/>
    <property type="match status" value="1"/>
</dbReference>
<gene>
    <name evidence="5" type="ORF">BSZ39_10325</name>
</gene>
<sequence>MLTGIDLELPSGIVAGLFGRNGASKTTLLYLGAGLAKPSASTVRVRGGDPFRDAAALRSVVLMSSGSCLHRSTRLGRLGRDWVRQRPSFDHERLLELLDRFEVSVQAKENALSRGQRSSANAAFAFASRAPLTLLDEIHLGMDPVIRRRFYDTLLEEFIATAGTYIISSHQIEDVEHLISHAIVVDSGRIARTGDADALRASVPGARLSPTCSSSSREGLKHERYDSDTALRGPLPRRTCGSRGHRSGDRRDPSSDHRTDHGRGGPRGRHPYRARLAHAVYLRGADRVADRGSHPLRAVPLRCAAHSRVRGRPRPCRGVRRAALCRRSVAGKPSDVHVACLAPDDRKRRPRPGYAYALAAWPLVRRFAAPDSVPTRVGQPGAGSPRMVGVLAALVLTFQPKDRA</sequence>
<dbReference type="GO" id="GO:0005524">
    <property type="term" value="F:ATP binding"/>
    <property type="evidence" value="ECO:0007669"/>
    <property type="project" value="UniProtKB-KW"/>
</dbReference>
<dbReference type="SUPFAM" id="SSF52540">
    <property type="entry name" value="P-loop containing nucleoside triphosphate hydrolases"/>
    <property type="match status" value="1"/>
</dbReference>
<dbReference type="Pfam" id="PF00005">
    <property type="entry name" value="ABC_tran"/>
    <property type="match status" value="1"/>
</dbReference>
<evidence type="ECO:0000313" key="5">
    <source>
        <dbReference type="EMBL" id="OKL53273.1"/>
    </source>
</evidence>
<accession>A0A1Q5Q075</accession>
<keyword evidence="2" id="KW-0067">ATP-binding</keyword>
<keyword evidence="1" id="KW-0547">Nucleotide-binding</keyword>
<evidence type="ECO:0000256" key="1">
    <source>
        <dbReference type="ARBA" id="ARBA00022741"/>
    </source>
</evidence>
<dbReference type="EMBL" id="MQVR01000072">
    <property type="protein sequence ID" value="OKL53273.1"/>
    <property type="molecule type" value="Genomic_DNA"/>
</dbReference>
<evidence type="ECO:0000256" key="2">
    <source>
        <dbReference type="ARBA" id="ARBA00022840"/>
    </source>
</evidence>
<dbReference type="AlphaFoldDB" id="A0A1Q5Q075"/>
<proteinExistence type="predicted"/>
<reference evidence="6" key="1">
    <citation type="submission" date="2016-12" db="EMBL/GenBank/DDBJ databases">
        <authorList>
            <person name="Meng X."/>
        </authorList>
    </citation>
    <scope>NUCLEOTIDE SEQUENCE [LARGE SCALE GENOMIC DNA]</scope>
    <source>
        <strain evidence="6">DSM 19116</strain>
    </source>
</reference>
<dbReference type="PANTHER" id="PTHR43158:SF2">
    <property type="entry name" value="SKFA PEPTIDE EXPORT ATP-BINDING PROTEIN SKFE"/>
    <property type="match status" value="1"/>
</dbReference>